<evidence type="ECO:0000313" key="1">
    <source>
        <dbReference type="EMBL" id="TQD83472.1"/>
    </source>
</evidence>
<evidence type="ECO:0008006" key="3">
    <source>
        <dbReference type="Google" id="ProtNLM"/>
    </source>
</evidence>
<protein>
    <recommendedName>
        <fullName evidence="3">RNase H type-1 domain-containing protein</fullName>
    </recommendedName>
</protein>
<evidence type="ECO:0000313" key="2">
    <source>
        <dbReference type="Proteomes" id="UP000315295"/>
    </source>
</evidence>
<sequence length="57" mass="6404">MTFYASHIYREGNLVADNFANMGLSSPSLTWHDSPPMTVRATLFSDYVGLPGYRFSN</sequence>
<proteinExistence type="predicted"/>
<dbReference type="Proteomes" id="UP000315295">
    <property type="component" value="Unassembled WGS sequence"/>
</dbReference>
<name>A0A540LB29_MALBA</name>
<organism evidence="1 2">
    <name type="scientific">Malus baccata</name>
    <name type="common">Siberian crab apple</name>
    <name type="synonym">Pyrus baccata</name>
    <dbReference type="NCBI Taxonomy" id="106549"/>
    <lineage>
        <taxon>Eukaryota</taxon>
        <taxon>Viridiplantae</taxon>
        <taxon>Streptophyta</taxon>
        <taxon>Embryophyta</taxon>
        <taxon>Tracheophyta</taxon>
        <taxon>Spermatophyta</taxon>
        <taxon>Magnoliopsida</taxon>
        <taxon>eudicotyledons</taxon>
        <taxon>Gunneridae</taxon>
        <taxon>Pentapetalae</taxon>
        <taxon>rosids</taxon>
        <taxon>fabids</taxon>
        <taxon>Rosales</taxon>
        <taxon>Rosaceae</taxon>
        <taxon>Amygdaloideae</taxon>
        <taxon>Maleae</taxon>
        <taxon>Malus</taxon>
    </lineage>
</organism>
<comment type="caution">
    <text evidence="1">The sequence shown here is derived from an EMBL/GenBank/DDBJ whole genome shotgun (WGS) entry which is preliminary data.</text>
</comment>
<keyword evidence="2" id="KW-1185">Reference proteome</keyword>
<gene>
    <name evidence="1" type="ORF">C1H46_030978</name>
</gene>
<reference evidence="1 2" key="1">
    <citation type="journal article" date="2019" name="G3 (Bethesda)">
        <title>Sequencing of a Wild Apple (Malus baccata) Genome Unravels the Differences Between Cultivated and Wild Apple Species Regarding Disease Resistance and Cold Tolerance.</title>
        <authorList>
            <person name="Chen X."/>
        </authorList>
    </citation>
    <scope>NUCLEOTIDE SEQUENCE [LARGE SCALE GENOMIC DNA]</scope>
    <source>
        <strain evidence="2">cv. Shandingzi</strain>
        <tissue evidence="1">Leaves</tissue>
    </source>
</reference>
<dbReference type="AlphaFoldDB" id="A0A540LB29"/>
<dbReference type="STRING" id="106549.A0A540LB29"/>
<accession>A0A540LB29</accession>
<dbReference type="EMBL" id="VIEB01000677">
    <property type="protein sequence ID" value="TQD83472.1"/>
    <property type="molecule type" value="Genomic_DNA"/>
</dbReference>